<dbReference type="Proteomes" id="UP001206236">
    <property type="component" value="Unassembled WGS sequence"/>
</dbReference>
<name>A0AAW5KLC2_9FIRM</name>
<evidence type="ECO:0000313" key="1">
    <source>
        <dbReference type="EMBL" id="MCQ5154369.1"/>
    </source>
</evidence>
<dbReference type="AlphaFoldDB" id="A0AAW5KLC2"/>
<comment type="caution">
    <text evidence="1">The sequence shown here is derived from an EMBL/GenBank/DDBJ whole genome shotgun (WGS) entry which is preliminary data.</text>
</comment>
<dbReference type="RefSeq" id="WP_256322632.1">
    <property type="nucleotide sequence ID" value="NZ_JANGCN010000061.1"/>
</dbReference>
<accession>A0AAW5KLC2</accession>
<evidence type="ECO:0000313" key="2">
    <source>
        <dbReference type="Proteomes" id="UP001206236"/>
    </source>
</evidence>
<dbReference type="EMBL" id="JANGCN010000061">
    <property type="protein sequence ID" value="MCQ5154369.1"/>
    <property type="molecule type" value="Genomic_DNA"/>
</dbReference>
<proteinExistence type="predicted"/>
<protein>
    <submittedName>
        <fullName evidence="1">Uncharacterized protein</fullName>
    </submittedName>
</protein>
<sequence length="113" mass="12354">METTLSSKGIELPNWDVSNPSTISAWNSAYSSYAMHSSGNVEALLGNTVRPTSVWNVFERTILRINPNAGNITIYTPTAVNVITHTTQVGSLIRSLFIGTSQTGILLNDWNKK</sequence>
<reference evidence="1" key="1">
    <citation type="submission" date="2022-06" db="EMBL/GenBank/DDBJ databases">
        <title>Isolation of gut microbiota from human fecal samples.</title>
        <authorList>
            <person name="Pamer E.G."/>
            <person name="Barat B."/>
            <person name="Waligurski E."/>
            <person name="Medina S."/>
            <person name="Paddock L."/>
            <person name="Mostad J."/>
        </authorList>
    </citation>
    <scope>NUCLEOTIDE SEQUENCE</scope>
    <source>
        <strain evidence="1">DFI.5.57</strain>
    </source>
</reference>
<organism evidence="1 2">
    <name type="scientific">Ruminococcus bicirculans</name>
    <name type="common">ex Wegman et al. 2014</name>
    <dbReference type="NCBI Taxonomy" id="1160721"/>
    <lineage>
        <taxon>Bacteria</taxon>
        <taxon>Bacillati</taxon>
        <taxon>Bacillota</taxon>
        <taxon>Clostridia</taxon>
        <taxon>Eubacteriales</taxon>
        <taxon>Oscillospiraceae</taxon>
        <taxon>Ruminococcus</taxon>
    </lineage>
</organism>
<gene>
    <name evidence="1" type="ORF">NE632_13820</name>
</gene>